<dbReference type="InterPro" id="IPR043136">
    <property type="entry name" value="B30.2/SPRY_sf"/>
</dbReference>
<reference evidence="3" key="1">
    <citation type="submission" date="2020-07" db="EMBL/GenBank/DDBJ databases">
        <title>Ethylene signaling mediates host invasion by parasitic plants.</title>
        <authorList>
            <person name="Yoshida S."/>
        </authorList>
    </citation>
    <scope>NUCLEOTIDE SEQUENCE</scope>
    <source>
        <strain evidence="3">Okayama</strain>
    </source>
</reference>
<dbReference type="OrthoDB" id="258495at2759"/>
<sequence length="471" mass="52158">MAKWSHIIPPVAICAVILAFILVTILKRCFRPKNIVSSEMERVQSLQNGIARLHQVSPLHHHHHHHHMDRESSKKTANYYLFRRGVLTKNPSFCWADHPSLVTDAVENGWSRFAFTTIVSSSPSMSVKSAKALFGACATGNEKTNLEISWEVCQGSADFMQKIRLNPGLKKTDNNMSVARAALPLPGPNLGINSSFPQESYFEITVLSCNENDARDQLEDKEKREKTDCDKIKLIGENLNVKNDTDSLSFVCSCDSVTRTKMDDLKQGASVSMGLTRGGSLALRIPGTYPGSIAFNSTGSVYLDGTKLVFESKSNEWGISNKVIGCGYNPSQKKVFFTVNAQLVHEIHCKTQDFTSPLYPTIAANDEITILVNLGQSPFKFAPANLQRTSNPCFIGPLGTSPTLGYEDSRELFSMGRIDSQWLHRSANRSHNNTVNGVKALEYDLESDGDLFEIVLESSGRSPYGTIHHQL</sequence>
<keyword evidence="1" id="KW-0812">Transmembrane</keyword>
<dbReference type="EMBL" id="BMAC01000643">
    <property type="protein sequence ID" value="GFQ00765.1"/>
    <property type="molecule type" value="Genomic_DNA"/>
</dbReference>
<dbReference type="Gene3D" id="2.60.120.920">
    <property type="match status" value="1"/>
</dbReference>
<name>A0A830CXA8_9LAMI</name>
<evidence type="ECO:0000313" key="4">
    <source>
        <dbReference type="Proteomes" id="UP000653305"/>
    </source>
</evidence>
<dbReference type="PANTHER" id="PTHR44991">
    <property type="entry name" value="IMMUNOGLOBULIN SUPERFAMILY MEMBER 5"/>
    <property type="match status" value="1"/>
</dbReference>
<dbReference type="PANTHER" id="PTHR44991:SF1">
    <property type="entry name" value="IMMUNOGLOBULIN SUPERFAMILY MEMBER 5"/>
    <property type="match status" value="1"/>
</dbReference>
<dbReference type="AlphaFoldDB" id="A0A830CXA8"/>
<gene>
    <name evidence="3" type="ORF">PHJA_002220400</name>
</gene>
<protein>
    <submittedName>
        <fullName evidence="3">Protein ssh4</fullName>
    </submittedName>
</protein>
<evidence type="ECO:0000313" key="3">
    <source>
        <dbReference type="EMBL" id="GFQ00765.1"/>
    </source>
</evidence>
<keyword evidence="1" id="KW-0472">Membrane</keyword>
<feature type="transmembrane region" description="Helical" evidence="1">
    <location>
        <begin position="6"/>
        <end position="26"/>
    </location>
</feature>
<dbReference type="SMART" id="SM00449">
    <property type="entry name" value="SPRY"/>
    <property type="match status" value="1"/>
</dbReference>
<dbReference type="InterPro" id="IPR044736">
    <property type="entry name" value="Gid1/RanBPM/SPLA_SPRY"/>
</dbReference>
<organism evidence="3 4">
    <name type="scientific">Phtheirospermum japonicum</name>
    <dbReference type="NCBI Taxonomy" id="374723"/>
    <lineage>
        <taxon>Eukaryota</taxon>
        <taxon>Viridiplantae</taxon>
        <taxon>Streptophyta</taxon>
        <taxon>Embryophyta</taxon>
        <taxon>Tracheophyta</taxon>
        <taxon>Spermatophyta</taxon>
        <taxon>Magnoliopsida</taxon>
        <taxon>eudicotyledons</taxon>
        <taxon>Gunneridae</taxon>
        <taxon>Pentapetalae</taxon>
        <taxon>asterids</taxon>
        <taxon>lamiids</taxon>
        <taxon>Lamiales</taxon>
        <taxon>Orobanchaceae</taxon>
        <taxon>Orobanchaceae incertae sedis</taxon>
        <taxon>Phtheirospermum</taxon>
    </lineage>
</organism>
<accession>A0A830CXA8</accession>
<dbReference type="Proteomes" id="UP000653305">
    <property type="component" value="Unassembled WGS sequence"/>
</dbReference>
<evidence type="ECO:0000256" key="1">
    <source>
        <dbReference type="SAM" id="Phobius"/>
    </source>
</evidence>
<dbReference type="InterPro" id="IPR003877">
    <property type="entry name" value="SPRY_dom"/>
</dbReference>
<evidence type="ECO:0000259" key="2">
    <source>
        <dbReference type="SMART" id="SM00449"/>
    </source>
</evidence>
<feature type="domain" description="SPRY" evidence="2">
    <location>
        <begin position="197"/>
        <end position="378"/>
    </location>
</feature>
<proteinExistence type="predicted"/>
<comment type="caution">
    <text evidence="3">The sequence shown here is derived from an EMBL/GenBank/DDBJ whole genome shotgun (WGS) entry which is preliminary data.</text>
</comment>
<keyword evidence="4" id="KW-1185">Reference proteome</keyword>
<dbReference type="InterPro" id="IPR013320">
    <property type="entry name" value="ConA-like_dom_sf"/>
</dbReference>
<keyword evidence="1" id="KW-1133">Transmembrane helix</keyword>
<dbReference type="SUPFAM" id="SSF49899">
    <property type="entry name" value="Concanavalin A-like lectins/glucanases"/>
    <property type="match status" value="1"/>
</dbReference>
<dbReference type="CDD" id="cd12885">
    <property type="entry name" value="SPRY_RanBP_like"/>
    <property type="match status" value="1"/>
</dbReference>
<dbReference type="Pfam" id="PF00622">
    <property type="entry name" value="SPRY"/>
    <property type="match status" value="1"/>
</dbReference>